<proteinExistence type="predicted"/>
<evidence type="ECO:0000313" key="2">
    <source>
        <dbReference type="Proteomes" id="UP001163321"/>
    </source>
</evidence>
<comment type="caution">
    <text evidence="1">The sequence shown here is derived from an EMBL/GenBank/DDBJ whole genome shotgun (WGS) entry which is preliminary data.</text>
</comment>
<name>A0ACC0WKS0_9STRA</name>
<reference evidence="1 2" key="1">
    <citation type="journal article" date="2022" name="bioRxiv">
        <title>The genome of the oomycete Peronosclerospora sorghi, a cosmopolitan pathogen of maize and sorghum, is inflated with dispersed pseudogenes.</title>
        <authorList>
            <person name="Fletcher K."/>
            <person name="Martin F."/>
            <person name="Isakeit T."/>
            <person name="Cavanaugh K."/>
            <person name="Magill C."/>
            <person name="Michelmore R."/>
        </authorList>
    </citation>
    <scope>NUCLEOTIDE SEQUENCE [LARGE SCALE GENOMIC DNA]</scope>
    <source>
        <strain evidence="1">P6</strain>
    </source>
</reference>
<accession>A0ACC0WKS0</accession>
<sequence>MPLLLMYTLLTQPEMAGGSHPSRYICTTGRMCTSVMAEMAATGNCYNYVALFIHAGSDDEEPQPQQVKSKKDESTVMDKLTDLVEKQMDENKMKKAFQALRQQEEEYKEAERLLAKKLAAVKVNKDDVSLVAQEMEISMQQTDRKLRESDGDVVKCLHNLVAA</sequence>
<dbReference type="EMBL" id="CM047591">
    <property type="protein sequence ID" value="KAI9919260.1"/>
    <property type="molecule type" value="Genomic_DNA"/>
</dbReference>
<protein>
    <submittedName>
        <fullName evidence="1">Uncharacterized protein</fullName>
    </submittedName>
</protein>
<gene>
    <name evidence="1" type="ORF">PsorP6_012167</name>
</gene>
<evidence type="ECO:0000313" key="1">
    <source>
        <dbReference type="EMBL" id="KAI9919260.1"/>
    </source>
</evidence>
<keyword evidence="2" id="KW-1185">Reference proteome</keyword>
<organism evidence="1 2">
    <name type="scientific">Peronosclerospora sorghi</name>
    <dbReference type="NCBI Taxonomy" id="230839"/>
    <lineage>
        <taxon>Eukaryota</taxon>
        <taxon>Sar</taxon>
        <taxon>Stramenopiles</taxon>
        <taxon>Oomycota</taxon>
        <taxon>Peronosporomycetes</taxon>
        <taxon>Peronosporales</taxon>
        <taxon>Peronosporaceae</taxon>
        <taxon>Peronosclerospora</taxon>
    </lineage>
</organism>
<dbReference type="Proteomes" id="UP001163321">
    <property type="component" value="Chromosome 12"/>
</dbReference>